<accession>A0A2A6CEJ4</accession>
<reference evidence="2" key="1">
    <citation type="journal article" date="2008" name="Nat. Genet.">
        <title>The Pristionchus pacificus genome provides a unique perspective on nematode lifestyle and parasitism.</title>
        <authorList>
            <person name="Dieterich C."/>
            <person name="Clifton S.W."/>
            <person name="Schuster L.N."/>
            <person name="Chinwalla A."/>
            <person name="Delehaunty K."/>
            <person name="Dinkelacker I."/>
            <person name="Fulton L."/>
            <person name="Fulton R."/>
            <person name="Godfrey J."/>
            <person name="Minx P."/>
            <person name="Mitreva M."/>
            <person name="Roeseler W."/>
            <person name="Tian H."/>
            <person name="Witte H."/>
            <person name="Yang S.P."/>
            <person name="Wilson R.K."/>
            <person name="Sommer R.J."/>
        </authorList>
    </citation>
    <scope>NUCLEOTIDE SEQUENCE [LARGE SCALE GENOMIC DNA]</scope>
    <source>
        <strain evidence="2">PS312</strain>
    </source>
</reference>
<dbReference type="AlphaFoldDB" id="A0A2A6CEJ4"/>
<proteinExistence type="predicted"/>
<keyword evidence="2" id="KW-1185">Reference proteome</keyword>
<sequence>MVFSSLVSPLISTSHRMPRIVDEIPAQLQGKVEENENEILDLLSTLDGINLEDVTLEQMLELSKEDLVKRYARLDIATRRSLRVNEQLAEVEMECNYQYGTLDIRVEESAVLVSCNHAVMDIPHAEVEKEFQLLGKNTHFNKVNYKSRSDDREAIKAIGFLKAKKISIDDPSLDDSELQSAVQNKEEVSVCESNVTDYNWIYEKMRDRQLDVTFIRIESFNVDDRYNFMTGLGHFDKDENKFYATNPKQEVADDDDLVTITEGRLQIVCCGYKENEDGYDSGPEGPYSDHGIYGFVSFEIFDEVDGASK</sequence>
<organism evidence="1 2">
    <name type="scientific">Pristionchus pacificus</name>
    <name type="common">Parasitic nematode worm</name>
    <dbReference type="NCBI Taxonomy" id="54126"/>
    <lineage>
        <taxon>Eukaryota</taxon>
        <taxon>Metazoa</taxon>
        <taxon>Ecdysozoa</taxon>
        <taxon>Nematoda</taxon>
        <taxon>Chromadorea</taxon>
        <taxon>Rhabditida</taxon>
        <taxon>Rhabditina</taxon>
        <taxon>Diplogasteromorpha</taxon>
        <taxon>Diplogasteroidea</taxon>
        <taxon>Neodiplogasteridae</taxon>
        <taxon>Pristionchus</taxon>
    </lineage>
</organism>
<protein>
    <submittedName>
        <fullName evidence="1">Uncharacterized protein</fullName>
    </submittedName>
</protein>
<evidence type="ECO:0000313" key="1">
    <source>
        <dbReference type="EnsemblMetazoa" id="PPA39578.1"/>
    </source>
</evidence>
<gene>
    <name evidence="1" type="primary">WBGene00277947</name>
</gene>
<evidence type="ECO:0000313" key="2">
    <source>
        <dbReference type="Proteomes" id="UP000005239"/>
    </source>
</evidence>
<reference evidence="1" key="2">
    <citation type="submission" date="2022-06" db="UniProtKB">
        <authorList>
            <consortium name="EnsemblMetazoa"/>
        </authorList>
    </citation>
    <scope>IDENTIFICATION</scope>
    <source>
        <strain evidence="1">PS312</strain>
    </source>
</reference>
<name>A0A2A6CEJ4_PRIPA</name>
<dbReference type="EnsemblMetazoa" id="PPA39578.1">
    <property type="protein sequence ID" value="PPA39578.1"/>
    <property type="gene ID" value="WBGene00277947"/>
</dbReference>
<accession>A0A8R1UT19</accession>
<dbReference type="Proteomes" id="UP000005239">
    <property type="component" value="Unassembled WGS sequence"/>
</dbReference>